<dbReference type="GO" id="GO:0000156">
    <property type="term" value="F:phosphorelay response regulator activity"/>
    <property type="evidence" value="ECO:0007669"/>
    <property type="project" value="TreeGrafter"/>
</dbReference>
<keyword evidence="3 8" id="KW-0597">Phosphoprotein</keyword>
<dbReference type="InterPro" id="IPR011006">
    <property type="entry name" value="CheY-like_superfamily"/>
</dbReference>
<dbReference type="GO" id="GO:0032993">
    <property type="term" value="C:protein-DNA complex"/>
    <property type="evidence" value="ECO:0007669"/>
    <property type="project" value="TreeGrafter"/>
</dbReference>
<dbReference type="SUPFAM" id="SSF46894">
    <property type="entry name" value="C-terminal effector domain of the bipartite response regulators"/>
    <property type="match status" value="1"/>
</dbReference>
<evidence type="ECO:0000256" key="1">
    <source>
        <dbReference type="ARBA" id="ARBA00004496"/>
    </source>
</evidence>
<evidence type="ECO:0000313" key="12">
    <source>
        <dbReference type="EMBL" id="OSM05277.1"/>
    </source>
</evidence>
<evidence type="ECO:0000256" key="8">
    <source>
        <dbReference type="PROSITE-ProRule" id="PRU00169"/>
    </source>
</evidence>
<dbReference type="Pfam" id="PF00486">
    <property type="entry name" value="Trans_reg_C"/>
    <property type="match status" value="1"/>
</dbReference>
<evidence type="ECO:0000256" key="7">
    <source>
        <dbReference type="ARBA" id="ARBA00023163"/>
    </source>
</evidence>
<sequence length="244" mass="27317">MSAKETILVVEDDDQTRELLQDYLQKNGFACIALPDGEELWPSINEHMPDLLVLDVMLPGDDGLTLCRNLRADPKTAPLPIIMLTARTEETDRIIGLEMGADDYLPKPFNPRELLARISSVLRRARAEPVVKGRPAAKALLFADWRLDLASRRLTAPSGVLISLSKKEYALLTIFLNNPQEVLDRDRIMNAYVGRDASPFERGIDVQIGRLRKRLREGNPDGPELIATVWGQGYMLDCPVEESA</sequence>
<dbReference type="SMART" id="SM00862">
    <property type="entry name" value="Trans_reg_C"/>
    <property type="match status" value="1"/>
</dbReference>
<evidence type="ECO:0000256" key="4">
    <source>
        <dbReference type="ARBA" id="ARBA00023012"/>
    </source>
</evidence>
<dbReference type="PANTHER" id="PTHR48111:SF4">
    <property type="entry name" value="DNA-BINDING DUAL TRANSCRIPTIONAL REGULATOR OMPR"/>
    <property type="match status" value="1"/>
</dbReference>
<evidence type="ECO:0000259" key="10">
    <source>
        <dbReference type="PROSITE" id="PS50110"/>
    </source>
</evidence>
<name>A0A1Y2K7H7_9PROT</name>
<dbReference type="InterPro" id="IPR001867">
    <property type="entry name" value="OmpR/PhoB-type_DNA-bd"/>
</dbReference>
<dbReference type="FunFam" id="1.10.10.10:FF:000099">
    <property type="entry name" value="Two-component system response regulator TorR"/>
    <property type="match status" value="1"/>
</dbReference>
<dbReference type="GO" id="GO:0000976">
    <property type="term" value="F:transcription cis-regulatory region binding"/>
    <property type="evidence" value="ECO:0007669"/>
    <property type="project" value="TreeGrafter"/>
</dbReference>
<dbReference type="Pfam" id="PF00072">
    <property type="entry name" value="Response_reg"/>
    <property type="match status" value="1"/>
</dbReference>
<dbReference type="InterPro" id="IPR039420">
    <property type="entry name" value="WalR-like"/>
</dbReference>
<evidence type="ECO:0000256" key="3">
    <source>
        <dbReference type="ARBA" id="ARBA00022553"/>
    </source>
</evidence>
<keyword evidence="5" id="KW-0805">Transcription regulation</keyword>
<organism evidence="12 13">
    <name type="scientific">Magnetofaba australis IT-1</name>
    <dbReference type="NCBI Taxonomy" id="1434232"/>
    <lineage>
        <taxon>Bacteria</taxon>
        <taxon>Pseudomonadati</taxon>
        <taxon>Pseudomonadota</taxon>
        <taxon>Magnetococcia</taxon>
        <taxon>Magnetococcales</taxon>
        <taxon>Magnetococcaceae</taxon>
        <taxon>Magnetofaba</taxon>
    </lineage>
</organism>
<dbReference type="OrthoDB" id="9784252at2"/>
<evidence type="ECO:0000259" key="11">
    <source>
        <dbReference type="PROSITE" id="PS51755"/>
    </source>
</evidence>
<comment type="caution">
    <text evidence="12">The sequence shown here is derived from an EMBL/GenBank/DDBJ whole genome shotgun (WGS) entry which is preliminary data.</text>
</comment>
<dbReference type="PANTHER" id="PTHR48111">
    <property type="entry name" value="REGULATOR OF RPOS"/>
    <property type="match status" value="1"/>
</dbReference>
<dbReference type="InterPro" id="IPR016032">
    <property type="entry name" value="Sig_transdc_resp-reg_C-effctor"/>
</dbReference>
<accession>A0A1Y2K7H7</accession>
<feature type="domain" description="Response regulatory" evidence="10">
    <location>
        <begin position="6"/>
        <end position="122"/>
    </location>
</feature>
<dbReference type="FunFam" id="3.40.50.2300:FF:000001">
    <property type="entry name" value="DNA-binding response regulator PhoB"/>
    <property type="match status" value="1"/>
</dbReference>
<reference evidence="12 13" key="1">
    <citation type="journal article" date="2016" name="BMC Genomics">
        <title>Combined genomic and structural analyses of a cultured magnetotactic bacterium reveals its niche adaptation to a dynamic environment.</title>
        <authorList>
            <person name="Araujo A.C."/>
            <person name="Morillo V."/>
            <person name="Cypriano J."/>
            <person name="Teixeira L.C."/>
            <person name="Leao P."/>
            <person name="Lyra S."/>
            <person name="Almeida L.G."/>
            <person name="Bazylinski D.A."/>
            <person name="Vasconcellos A.T."/>
            <person name="Abreu F."/>
            <person name="Lins U."/>
        </authorList>
    </citation>
    <scope>NUCLEOTIDE SEQUENCE [LARGE SCALE GENOMIC DNA]</scope>
    <source>
        <strain evidence="12 13">IT-1</strain>
    </source>
</reference>
<dbReference type="GO" id="GO:0006355">
    <property type="term" value="P:regulation of DNA-templated transcription"/>
    <property type="evidence" value="ECO:0007669"/>
    <property type="project" value="InterPro"/>
</dbReference>
<comment type="subcellular location">
    <subcellularLocation>
        <location evidence="1">Cytoplasm</location>
    </subcellularLocation>
</comment>
<keyword evidence="4" id="KW-0902">Two-component regulatory system</keyword>
<dbReference type="STRING" id="1434232.MAIT1_03445"/>
<keyword evidence="2" id="KW-0963">Cytoplasm</keyword>
<evidence type="ECO:0000256" key="2">
    <source>
        <dbReference type="ARBA" id="ARBA00022490"/>
    </source>
</evidence>
<gene>
    <name evidence="12" type="ORF">MAIT1_03445</name>
</gene>
<dbReference type="SMART" id="SM00448">
    <property type="entry name" value="REC"/>
    <property type="match status" value="1"/>
</dbReference>
<evidence type="ECO:0000313" key="13">
    <source>
        <dbReference type="Proteomes" id="UP000194003"/>
    </source>
</evidence>
<dbReference type="SUPFAM" id="SSF52172">
    <property type="entry name" value="CheY-like"/>
    <property type="match status" value="1"/>
</dbReference>
<dbReference type="Gene3D" id="3.40.50.2300">
    <property type="match status" value="1"/>
</dbReference>
<dbReference type="AlphaFoldDB" id="A0A1Y2K7H7"/>
<feature type="domain" description="OmpR/PhoB-type" evidence="11">
    <location>
        <begin position="137"/>
        <end position="238"/>
    </location>
</feature>
<dbReference type="Gene3D" id="1.10.10.10">
    <property type="entry name" value="Winged helix-like DNA-binding domain superfamily/Winged helix DNA-binding domain"/>
    <property type="match status" value="1"/>
</dbReference>
<dbReference type="RefSeq" id="WP_085441902.1">
    <property type="nucleotide sequence ID" value="NZ_LVJN01000018.1"/>
</dbReference>
<dbReference type="PROSITE" id="PS51755">
    <property type="entry name" value="OMPR_PHOB"/>
    <property type="match status" value="1"/>
</dbReference>
<protein>
    <submittedName>
        <fullName evidence="12">Putative two component transcriptional regulator</fullName>
    </submittedName>
</protein>
<dbReference type="GO" id="GO:0005829">
    <property type="term" value="C:cytosol"/>
    <property type="evidence" value="ECO:0007669"/>
    <property type="project" value="TreeGrafter"/>
</dbReference>
<dbReference type="InterPro" id="IPR001789">
    <property type="entry name" value="Sig_transdc_resp-reg_receiver"/>
</dbReference>
<evidence type="ECO:0000256" key="9">
    <source>
        <dbReference type="PROSITE-ProRule" id="PRU01091"/>
    </source>
</evidence>
<feature type="DNA-binding region" description="OmpR/PhoB-type" evidence="9">
    <location>
        <begin position="137"/>
        <end position="238"/>
    </location>
</feature>
<keyword evidence="7" id="KW-0804">Transcription</keyword>
<dbReference type="CDD" id="cd00383">
    <property type="entry name" value="trans_reg_C"/>
    <property type="match status" value="1"/>
</dbReference>
<keyword evidence="13" id="KW-1185">Reference proteome</keyword>
<dbReference type="InterPro" id="IPR036388">
    <property type="entry name" value="WH-like_DNA-bd_sf"/>
</dbReference>
<dbReference type="EMBL" id="LVJN01000018">
    <property type="protein sequence ID" value="OSM05277.1"/>
    <property type="molecule type" value="Genomic_DNA"/>
</dbReference>
<evidence type="ECO:0000256" key="5">
    <source>
        <dbReference type="ARBA" id="ARBA00023015"/>
    </source>
</evidence>
<feature type="modified residue" description="4-aspartylphosphate" evidence="8">
    <location>
        <position position="55"/>
    </location>
</feature>
<evidence type="ECO:0000256" key="6">
    <source>
        <dbReference type="ARBA" id="ARBA00023125"/>
    </source>
</evidence>
<keyword evidence="6 9" id="KW-0238">DNA-binding</keyword>
<dbReference type="Proteomes" id="UP000194003">
    <property type="component" value="Unassembled WGS sequence"/>
</dbReference>
<dbReference type="Gene3D" id="6.10.250.690">
    <property type="match status" value="1"/>
</dbReference>
<dbReference type="PROSITE" id="PS50110">
    <property type="entry name" value="RESPONSE_REGULATORY"/>
    <property type="match status" value="1"/>
</dbReference>
<proteinExistence type="predicted"/>